<evidence type="ECO:0000313" key="3">
    <source>
        <dbReference type="Proteomes" id="UP000215335"/>
    </source>
</evidence>
<keyword evidence="1" id="KW-0812">Transmembrane</keyword>
<evidence type="ECO:0000313" key="2">
    <source>
        <dbReference type="EMBL" id="OXU20789.1"/>
    </source>
</evidence>
<dbReference type="Proteomes" id="UP000215335">
    <property type="component" value="Unassembled WGS sequence"/>
</dbReference>
<keyword evidence="3" id="KW-1185">Reference proteome</keyword>
<feature type="transmembrane region" description="Helical" evidence="1">
    <location>
        <begin position="15"/>
        <end position="35"/>
    </location>
</feature>
<proteinExistence type="predicted"/>
<dbReference type="EMBL" id="NNAY01002679">
    <property type="protein sequence ID" value="OXU20789.1"/>
    <property type="molecule type" value="Genomic_DNA"/>
</dbReference>
<protein>
    <submittedName>
        <fullName evidence="2">Uncharacterized protein</fullName>
    </submittedName>
</protein>
<gene>
    <name evidence="2" type="ORF">TSAR_002004</name>
</gene>
<reference evidence="2 3" key="1">
    <citation type="journal article" date="2017" name="Curr. Biol.">
        <title>The Evolution of Venom by Co-option of Single-Copy Genes.</title>
        <authorList>
            <person name="Martinson E.O."/>
            <person name="Mrinalini"/>
            <person name="Kelkar Y.D."/>
            <person name="Chang C.H."/>
            <person name="Werren J.H."/>
        </authorList>
    </citation>
    <scope>NUCLEOTIDE SEQUENCE [LARGE SCALE GENOMIC DNA]</scope>
    <source>
        <strain evidence="2 3">Alberta</strain>
        <tissue evidence="2">Whole body</tissue>
    </source>
</reference>
<accession>A0A232EQY6</accession>
<keyword evidence="1" id="KW-0472">Membrane</keyword>
<organism evidence="2 3">
    <name type="scientific">Trichomalopsis sarcophagae</name>
    <dbReference type="NCBI Taxonomy" id="543379"/>
    <lineage>
        <taxon>Eukaryota</taxon>
        <taxon>Metazoa</taxon>
        <taxon>Ecdysozoa</taxon>
        <taxon>Arthropoda</taxon>
        <taxon>Hexapoda</taxon>
        <taxon>Insecta</taxon>
        <taxon>Pterygota</taxon>
        <taxon>Neoptera</taxon>
        <taxon>Endopterygota</taxon>
        <taxon>Hymenoptera</taxon>
        <taxon>Apocrita</taxon>
        <taxon>Proctotrupomorpha</taxon>
        <taxon>Chalcidoidea</taxon>
        <taxon>Pteromalidae</taxon>
        <taxon>Pteromalinae</taxon>
        <taxon>Trichomalopsis</taxon>
    </lineage>
</organism>
<evidence type="ECO:0000256" key="1">
    <source>
        <dbReference type="SAM" id="Phobius"/>
    </source>
</evidence>
<keyword evidence="1" id="KW-1133">Transmembrane helix</keyword>
<sequence>SGTTSPISRKFDIHIYFWILHLGKKSFLIFLTIFFNSHFFDFRKRLFSDFFNHQNKTTYFYSFGSMIRPFCSADKIKYDDFFSKSHISETKHHTLTKNSCR</sequence>
<dbReference type="AlphaFoldDB" id="A0A232EQY6"/>
<feature type="non-terminal residue" evidence="2">
    <location>
        <position position="1"/>
    </location>
</feature>
<name>A0A232EQY6_9HYME</name>
<comment type="caution">
    <text evidence="2">The sequence shown here is derived from an EMBL/GenBank/DDBJ whole genome shotgun (WGS) entry which is preliminary data.</text>
</comment>